<reference evidence="10 11" key="1">
    <citation type="submission" date="2020-04" db="EMBL/GenBank/DDBJ databases">
        <title>Draft genome of Pyxidicoccus fallax type strain.</title>
        <authorList>
            <person name="Whitworth D.E."/>
        </authorList>
    </citation>
    <scope>NUCLEOTIDE SEQUENCE [LARGE SCALE GENOMIC DNA]</scope>
    <source>
        <strain evidence="10 11">DSM 14698</strain>
    </source>
</reference>
<evidence type="ECO:0000256" key="5">
    <source>
        <dbReference type="ARBA" id="ARBA00022801"/>
    </source>
</evidence>
<dbReference type="InterPro" id="IPR024079">
    <property type="entry name" value="MetalloPept_cat_dom_sf"/>
</dbReference>
<evidence type="ECO:0000256" key="4">
    <source>
        <dbReference type="ARBA" id="ARBA00022723"/>
    </source>
</evidence>
<gene>
    <name evidence="10" type="ORF">HG543_29535</name>
</gene>
<dbReference type="SUPFAM" id="SSF55486">
    <property type="entry name" value="Metalloproteases ('zincins'), catalytic domain"/>
    <property type="match status" value="1"/>
</dbReference>
<dbReference type="Proteomes" id="UP000518300">
    <property type="component" value="Unassembled WGS sequence"/>
</dbReference>
<keyword evidence="6" id="KW-0862">Zinc</keyword>
<comment type="caution">
    <text evidence="10">The sequence shown here is derived from an EMBL/GenBank/DDBJ whole genome shotgun (WGS) entry which is preliminary data.</text>
</comment>
<keyword evidence="4" id="KW-0479">Metal-binding</keyword>
<evidence type="ECO:0000259" key="9">
    <source>
        <dbReference type="SMART" id="SM01351"/>
    </source>
</evidence>
<dbReference type="EMBL" id="JABBJJ010000163">
    <property type="protein sequence ID" value="NMO18977.1"/>
    <property type="molecule type" value="Genomic_DNA"/>
</dbReference>
<dbReference type="GO" id="GO:0046872">
    <property type="term" value="F:metal ion binding"/>
    <property type="evidence" value="ECO:0007669"/>
    <property type="project" value="UniProtKB-KW"/>
</dbReference>
<dbReference type="InterPro" id="IPR029463">
    <property type="entry name" value="Lys_MEP"/>
</dbReference>
<evidence type="ECO:0000256" key="8">
    <source>
        <dbReference type="SAM" id="SignalP"/>
    </source>
</evidence>
<organism evidence="10 11">
    <name type="scientific">Pyxidicoccus fallax</name>
    <dbReference type="NCBI Taxonomy" id="394095"/>
    <lineage>
        <taxon>Bacteria</taxon>
        <taxon>Pseudomonadati</taxon>
        <taxon>Myxococcota</taxon>
        <taxon>Myxococcia</taxon>
        <taxon>Myxococcales</taxon>
        <taxon>Cystobacterineae</taxon>
        <taxon>Myxococcaceae</taxon>
        <taxon>Pyxidicoccus</taxon>
    </lineage>
</organism>
<comment type="similarity">
    <text evidence="2">Belongs to the peptidase M35 family.</text>
</comment>
<feature type="signal peptide" evidence="8">
    <location>
        <begin position="1"/>
        <end position="26"/>
    </location>
</feature>
<dbReference type="PROSITE" id="PS51257">
    <property type="entry name" value="PROKAR_LIPOPROTEIN"/>
    <property type="match status" value="1"/>
</dbReference>
<accession>A0A848LMA7</accession>
<dbReference type="Gene3D" id="2.60.40.2970">
    <property type="match status" value="1"/>
</dbReference>
<dbReference type="Pfam" id="PF14521">
    <property type="entry name" value="Aspzincin_M35"/>
    <property type="match status" value="1"/>
</dbReference>
<feature type="chain" id="PRO_5033049279" evidence="8">
    <location>
        <begin position="27"/>
        <end position="368"/>
    </location>
</feature>
<keyword evidence="5" id="KW-0378">Hydrolase</keyword>
<comment type="cofactor">
    <cofactor evidence="1">
        <name>Zn(2+)</name>
        <dbReference type="ChEBI" id="CHEBI:29105"/>
    </cofactor>
</comment>
<evidence type="ECO:0000313" key="11">
    <source>
        <dbReference type="Proteomes" id="UP000518300"/>
    </source>
</evidence>
<dbReference type="CDD" id="cd11306">
    <property type="entry name" value="M35_peptidyl-Lys"/>
    <property type="match status" value="1"/>
</dbReference>
<evidence type="ECO:0000313" key="10">
    <source>
        <dbReference type="EMBL" id="NMO18977.1"/>
    </source>
</evidence>
<dbReference type="RefSeq" id="WP_169348237.1">
    <property type="nucleotide sequence ID" value="NZ_JABBJJ010000163.1"/>
</dbReference>
<dbReference type="AlphaFoldDB" id="A0A848LMA7"/>
<dbReference type="PANTHER" id="PTHR37016:SF3">
    <property type="entry name" value="NEUTRAL PROTEASE 2-RELATED"/>
    <property type="match status" value="1"/>
</dbReference>
<keyword evidence="11" id="KW-1185">Reference proteome</keyword>
<evidence type="ECO:0000256" key="3">
    <source>
        <dbReference type="ARBA" id="ARBA00022670"/>
    </source>
</evidence>
<evidence type="ECO:0000256" key="6">
    <source>
        <dbReference type="ARBA" id="ARBA00022833"/>
    </source>
</evidence>
<dbReference type="GO" id="GO:0006508">
    <property type="term" value="P:proteolysis"/>
    <property type="evidence" value="ECO:0007669"/>
    <property type="project" value="UniProtKB-KW"/>
</dbReference>
<keyword evidence="7" id="KW-0482">Metalloprotease</keyword>
<keyword evidence="8" id="KW-0732">Signal</keyword>
<protein>
    <submittedName>
        <fullName evidence="10">Peptidase M35</fullName>
    </submittedName>
</protein>
<feature type="domain" description="Lysine-specific metallo-endopeptidase" evidence="9">
    <location>
        <begin position="230"/>
        <end position="362"/>
    </location>
</feature>
<dbReference type="GO" id="GO:0004222">
    <property type="term" value="F:metalloendopeptidase activity"/>
    <property type="evidence" value="ECO:0007669"/>
    <property type="project" value="InterPro"/>
</dbReference>
<dbReference type="InterPro" id="IPR034115">
    <property type="entry name" value="M35_peptidyl-Lys"/>
</dbReference>
<sequence length="368" mass="39180">MSKHPRVSSRWLAGWLVGASLLGACAAPEDSAQSGGDSQVAAPDVAAEAGNISVSLSVPKAALSAEEDVRVTVTLRNDGARAARLLKWHTPVEDVEEALFDVTVDGQPVAFQGPHYKRPAPTAADHLTLAPGESLTRTVSLSDFYDLSRTGSYRVRYAAELHGGAVAAFRSNDVELWVEGRENVQREAAAAPGGTVTLGAVTYSKCDTTQQSTALQALNAATTMANDSVSYLNGTPSGTPRYTTWFGAFSSTGWNTAKTHFVAIKDALDTKPITIDCGCKKTYYAYVYPAQPYKIYVCKAFWSAPMTGTDSKGGTLIHELSHFNAVAGTDDHVYGQSGAKSLAISSPTQALDNADNHEYFAENTPFLQ</sequence>
<dbReference type="Gene3D" id="3.40.390.10">
    <property type="entry name" value="Collagenase (Catalytic Domain)"/>
    <property type="match status" value="1"/>
</dbReference>
<proteinExistence type="inferred from homology"/>
<dbReference type="SMART" id="SM01351">
    <property type="entry name" value="Aspzincin_M35"/>
    <property type="match status" value="1"/>
</dbReference>
<name>A0A848LMA7_9BACT</name>
<evidence type="ECO:0000256" key="2">
    <source>
        <dbReference type="ARBA" id="ARBA00010279"/>
    </source>
</evidence>
<keyword evidence="3" id="KW-0645">Protease</keyword>
<dbReference type="PANTHER" id="PTHR37016">
    <property type="match status" value="1"/>
</dbReference>
<evidence type="ECO:0000256" key="1">
    <source>
        <dbReference type="ARBA" id="ARBA00001947"/>
    </source>
</evidence>
<evidence type="ECO:0000256" key="7">
    <source>
        <dbReference type="ARBA" id="ARBA00023049"/>
    </source>
</evidence>
<dbReference type="InterPro" id="IPR050414">
    <property type="entry name" value="Fungal_M35_metalloproteases"/>
</dbReference>